<dbReference type="Gramene" id="KZM86956">
    <property type="protein sequence ID" value="KZM86956"/>
    <property type="gene ID" value="DCAR_024090"/>
</dbReference>
<name>A0A164T276_DAUCS</name>
<proteinExistence type="predicted"/>
<gene>
    <name evidence="1" type="ORF">DCAR_024090</name>
</gene>
<accession>A0A164T276</accession>
<evidence type="ECO:0000313" key="1">
    <source>
        <dbReference type="EMBL" id="KZM86956.1"/>
    </source>
</evidence>
<protein>
    <submittedName>
        <fullName evidence="1">Uncharacterized protein</fullName>
    </submittedName>
</protein>
<sequence>MFGCVFMFFMTEVIDRHDFHGFDSGLKVIMGSHLWSIVQNIQVKTNQMETSVYIQIIFKSLICLFKKKGFNSDIIRRLSNFDYICRCRMAFN</sequence>
<comment type="caution">
    <text evidence="1">The sequence shown here is derived from an EMBL/GenBank/DDBJ whole genome shotgun (WGS) entry which is preliminary data.</text>
</comment>
<organism evidence="1">
    <name type="scientific">Daucus carota subsp. sativus</name>
    <name type="common">Carrot</name>
    <dbReference type="NCBI Taxonomy" id="79200"/>
    <lineage>
        <taxon>Eukaryota</taxon>
        <taxon>Viridiplantae</taxon>
        <taxon>Streptophyta</taxon>
        <taxon>Embryophyta</taxon>
        <taxon>Tracheophyta</taxon>
        <taxon>Spermatophyta</taxon>
        <taxon>Magnoliopsida</taxon>
        <taxon>eudicotyledons</taxon>
        <taxon>Gunneridae</taxon>
        <taxon>Pentapetalae</taxon>
        <taxon>asterids</taxon>
        <taxon>campanulids</taxon>
        <taxon>Apiales</taxon>
        <taxon>Apiaceae</taxon>
        <taxon>Apioideae</taxon>
        <taxon>Scandiceae</taxon>
        <taxon>Daucinae</taxon>
        <taxon>Daucus</taxon>
        <taxon>Daucus sect. Daucus</taxon>
    </lineage>
</organism>
<dbReference type="EMBL" id="LNRQ01000007">
    <property type="protein sequence ID" value="KZM86956.1"/>
    <property type="molecule type" value="Genomic_DNA"/>
</dbReference>
<reference evidence="1" key="1">
    <citation type="journal article" date="2016" name="Nat. Genet.">
        <title>A high-quality carrot genome assembly provides new insights into carotenoid accumulation and asterid genome evolution.</title>
        <authorList>
            <person name="Iorizzo M."/>
            <person name="Ellison S."/>
            <person name="Senalik D."/>
            <person name="Zeng P."/>
            <person name="Satapoomin P."/>
            <person name="Huang J."/>
            <person name="Bowman M."/>
            <person name="Iovene M."/>
            <person name="Sanseverino W."/>
            <person name="Cavagnaro P."/>
            <person name="Yildiz M."/>
            <person name="Macko-Podgorni A."/>
            <person name="Moranska E."/>
            <person name="Grzebelus E."/>
            <person name="Grzebelus D."/>
            <person name="Ashrafi H."/>
            <person name="Zheng Z."/>
            <person name="Cheng S."/>
            <person name="Spooner D."/>
            <person name="Van Deynze A."/>
            <person name="Simon P."/>
        </authorList>
    </citation>
    <scope>NUCLEOTIDE SEQUENCE [LARGE SCALE GENOMIC DNA]</scope>
    <source>
        <tissue evidence="1">Leaf</tissue>
    </source>
</reference>
<dbReference type="AlphaFoldDB" id="A0A164T276"/>